<feature type="signal peptide" evidence="2">
    <location>
        <begin position="1"/>
        <end position="18"/>
    </location>
</feature>
<dbReference type="AlphaFoldDB" id="A0A8J6LM72"/>
<feature type="compositionally biased region" description="Basic and acidic residues" evidence="1">
    <location>
        <begin position="255"/>
        <end position="266"/>
    </location>
</feature>
<dbReference type="EMBL" id="JABDTM020018787">
    <property type="protein sequence ID" value="KAH0817821.1"/>
    <property type="molecule type" value="Genomic_DNA"/>
</dbReference>
<keyword evidence="4" id="KW-1185">Reference proteome</keyword>
<evidence type="ECO:0000313" key="4">
    <source>
        <dbReference type="Proteomes" id="UP000719412"/>
    </source>
</evidence>
<proteinExistence type="predicted"/>
<feature type="chain" id="PRO_5035152447" evidence="2">
    <location>
        <begin position="19"/>
        <end position="400"/>
    </location>
</feature>
<reference evidence="3" key="1">
    <citation type="journal article" date="2020" name="J Insects Food Feed">
        <title>The yellow mealworm (Tenebrio molitor) genome: a resource for the emerging insects as food and feed industry.</title>
        <authorList>
            <person name="Eriksson T."/>
            <person name="Andere A."/>
            <person name="Kelstrup H."/>
            <person name="Emery V."/>
            <person name="Picard C."/>
        </authorList>
    </citation>
    <scope>NUCLEOTIDE SEQUENCE</scope>
    <source>
        <strain evidence="3">Stoneville</strain>
        <tissue evidence="3">Whole head</tissue>
    </source>
</reference>
<feature type="compositionally biased region" description="Basic and acidic residues" evidence="1">
    <location>
        <begin position="369"/>
        <end position="384"/>
    </location>
</feature>
<feature type="compositionally biased region" description="Low complexity" evidence="1">
    <location>
        <begin position="195"/>
        <end position="206"/>
    </location>
</feature>
<gene>
    <name evidence="3" type="ORF">GEV33_004970</name>
</gene>
<organism evidence="3 4">
    <name type="scientific">Tenebrio molitor</name>
    <name type="common">Yellow mealworm beetle</name>
    <dbReference type="NCBI Taxonomy" id="7067"/>
    <lineage>
        <taxon>Eukaryota</taxon>
        <taxon>Metazoa</taxon>
        <taxon>Ecdysozoa</taxon>
        <taxon>Arthropoda</taxon>
        <taxon>Hexapoda</taxon>
        <taxon>Insecta</taxon>
        <taxon>Pterygota</taxon>
        <taxon>Neoptera</taxon>
        <taxon>Endopterygota</taxon>
        <taxon>Coleoptera</taxon>
        <taxon>Polyphaga</taxon>
        <taxon>Cucujiformia</taxon>
        <taxon>Tenebrionidae</taxon>
        <taxon>Tenebrio</taxon>
    </lineage>
</organism>
<feature type="compositionally biased region" description="Acidic residues" evidence="1">
    <location>
        <begin position="148"/>
        <end position="159"/>
    </location>
</feature>
<feature type="compositionally biased region" description="Basic and acidic residues" evidence="1">
    <location>
        <begin position="167"/>
        <end position="182"/>
    </location>
</feature>
<comment type="caution">
    <text evidence="3">The sequence shown here is derived from an EMBL/GenBank/DDBJ whole genome shotgun (WGS) entry which is preliminary data.</text>
</comment>
<protein>
    <submittedName>
        <fullName evidence="3">Uncharacterized protein</fullName>
    </submittedName>
</protein>
<reference evidence="3" key="2">
    <citation type="submission" date="2021-08" db="EMBL/GenBank/DDBJ databases">
        <authorList>
            <person name="Eriksson T."/>
        </authorList>
    </citation>
    <scope>NUCLEOTIDE SEQUENCE</scope>
    <source>
        <strain evidence="3">Stoneville</strain>
        <tissue evidence="3">Whole head</tissue>
    </source>
</reference>
<accession>A0A8J6LM72</accession>
<feature type="region of interest" description="Disordered" evidence="1">
    <location>
        <begin position="146"/>
        <end position="206"/>
    </location>
</feature>
<evidence type="ECO:0000256" key="1">
    <source>
        <dbReference type="SAM" id="MobiDB-lite"/>
    </source>
</evidence>
<evidence type="ECO:0000256" key="2">
    <source>
        <dbReference type="SAM" id="SignalP"/>
    </source>
</evidence>
<feature type="region of interest" description="Disordered" evidence="1">
    <location>
        <begin position="347"/>
        <end position="400"/>
    </location>
</feature>
<feature type="region of interest" description="Disordered" evidence="1">
    <location>
        <begin position="114"/>
        <end position="133"/>
    </location>
</feature>
<dbReference type="Proteomes" id="UP000719412">
    <property type="component" value="Unassembled WGS sequence"/>
</dbReference>
<feature type="region of interest" description="Disordered" evidence="1">
    <location>
        <begin position="236"/>
        <end position="275"/>
    </location>
</feature>
<sequence>MELRCWFVLVLAIGAVAPAPTCDCKDLNNVKLSEQSCLLNQLLHIISHLVSCTHEPVAVTPEKYQKLLDITKCSEPKDEKPQGITDPPPTVDVLPVTVPSVPKSTSEPFNWLGVVTSGEPSDESPETGIFTRSTPLFPITIYPPYADEIGESSSEEDTETPAPEPAAAKKPEPKPPSTEEPKAVTTSEPEPPATEKPQQTTTSEPETTTHIDLIALPVPVPDPLPLPVPIPFPIPVPITEPPEEPVTEPESQPAADEKTCDGNSAREEEDDVKENKLQFQPETFFIPVLKFHGAPCMTGQELKDYLFGCLPPSKNLTSKLGVALKGNGKMEKDMDWVWKRGVDGYTGGSGRKGSKDVMVLDSPTRPRPNTKEPGRTAYKTDTDLKLTLTTVSPDRKRIKK</sequence>
<name>A0A8J6LM72_TENMO</name>
<keyword evidence="2" id="KW-0732">Signal</keyword>
<evidence type="ECO:0000313" key="3">
    <source>
        <dbReference type="EMBL" id="KAH0817821.1"/>
    </source>
</evidence>